<evidence type="ECO:0000256" key="7">
    <source>
        <dbReference type="SAM" id="Phobius"/>
    </source>
</evidence>
<gene>
    <name evidence="10" type="ORF">GC105_08690</name>
</gene>
<comment type="caution">
    <text evidence="10">The sequence shown here is derived from an EMBL/GenBank/DDBJ whole genome shotgun (WGS) entry which is preliminary data.</text>
</comment>
<proteinExistence type="inferred from homology"/>
<feature type="domain" description="YetF C-terminal" evidence="8">
    <location>
        <begin position="105"/>
        <end position="239"/>
    </location>
</feature>
<accession>A0A6A7K931</accession>
<dbReference type="AlphaFoldDB" id="A0A6A7K931"/>
<dbReference type="Pfam" id="PF20730">
    <property type="entry name" value="YetF_N"/>
    <property type="match status" value="1"/>
</dbReference>
<evidence type="ECO:0000256" key="6">
    <source>
        <dbReference type="ARBA" id="ARBA00023136"/>
    </source>
</evidence>
<keyword evidence="3" id="KW-1003">Cell membrane</keyword>
<organism evidence="10 11">
    <name type="scientific">Alkalibaculum sporogenes</name>
    <dbReference type="NCBI Taxonomy" id="2655001"/>
    <lineage>
        <taxon>Bacteria</taxon>
        <taxon>Bacillati</taxon>
        <taxon>Bacillota</taxon>
        <taxon>Clostridia</taxon>
        <taxon>Eubacteriales</taxon>
        <taxon>Eubacteriaceae</taxon>
        <taxon>Alkalibaculum</taxon>
    </lineage>
</organism>
<sequence>MNIKPTLITYLFKLDLFKKVKIVTESPFFQLTIELTFGFFALLVVTRILRKTQINEITPFDFISAIVMGELLGNAVFDDKIKIGMIVYALSLWAFLIMIVEKITQKFRRTRKIIEGEPAIIIRNGQIDFNVIKREHIDINELLSILRQKDAFSIREIEFAILEQSGNISVLKKSKYDNPTSEDFSLPYKSVYLPINLILDGEILDDNLQSIGFNREWLINEMNMFGVEKVKDIFYAEWKQDEGLHIVPKTKKTS</sequence>
<comment type="subcellular location">
    <subcellularLocation>
        <location evidence="1">Cell membrane</location>
        <topology evidence="1">Multi-pass membrane protein</topology>
    </subcellularLocation>
</comment>
<dbReference type="EMBL" id="WHNX01000011">
    <property type="protein sequence ID" value="MPW25865.1"/>
    <property type="molecule type" value="Genomic_DNA"/>
</dbReference>
<evidence type="ECO:0000256" key="5">
    <source>
        <dbReference type="ARBA" id="ARBA00022989"/>
    </source>
</evidence>
<dbReference type="Gene3D" id="3.30.240.20">
    <property type="entry name" value="bsu07140 like domains"/>
    <property type="match status" value="2"/>
</dbReference>
<comment type="similarity">
    <text evidence="2">Belongs to the UPF0702 family.</text>
</comment>
<evidence type="ECO:0000313" key="11">
    <source>
        <dbReference type="Proteomes" id="UP000440004"/>
    </source>
</evidence>
<keyword evidence="4 7" id="KW-0812">Transmembrane</keyword>
<dbReference type="InterPro" id="IPR048454">
    <property type="entry name" value="YetF_N"/>
</dbReference>
<name>A0A6A7K931_9FIRM</name>
<evidence type="ECO:0000256" key="2">
    <source>
        <dbReference type="ARBA" id="ARBA00006448"/>
    </source>
</evidence>
<dbReference type="PANTHER" id="PTHR34582">
    <property type="entry name" value="UPF0702 TRANSMEMBRANE PROTEIN YCAP"/>
    <property type="match status" value="1"/>
</dbReference>
<dbReference type="InterPro" id="IPR007353">
    <property type="entry name" value="DUF421"/>
</dbReference>
<keyword evidence="5 7" id="KW-1133">Transmembrane helix</keyword>
<feature type="transmembrane region" description="Helical" evidence="7">
    <location>
        <begin position="83"/>
        <end position="103"/>
    </location>
</feature>
<dbReference type="Pfam" id="PF04239">
    <property type="entry name" value="DUF421"/>
    <property type="match status" value="1"/>
</dbReference>
<dbReference type="Proteomes" id="UP000440004">
    <property type="component" value="Unassembled WGS sequence"/>
</dbReference>
<evidence type="ECO:0000256" key="3">
    <source>
        <dbReference type="ARBA" id="ARBA00022475"/>
    </source>
</evidence>
<feature type="transmembrane region" description="Helical" evidence="7">
    <location>
        <begin position="28"/>
        <end position="45"/>
    </location>
</feature>
<evidence type="ECO:0000259" key="8">
    <source>
        <dbReference type="Pfam" id="PF04239"/>
    </source>
</evidence>
<keyword evidence="11" id="KW-1185">Reference proteome</keyword>
<evidence type="ECO:0000256" key="1">
    <source>
        <dbReference type="ARBA" id="ARBA00004651"/>
    </source>
</evidence>
<feature type="domain" description="YetF-like N-terminal transmembrane" evidence="9">
    <location>
        <begin position="29"/>
        <end position="102"/>
    </location>
</feature>
<evidence type="ECO:0000313" key="10">
    <source>
        <dbReference type="EMBL" id="MPW25865.1"/>
    </source>
</evidence>
<keyword evidence="6 7" id="KW-0472">Membrane</keyword>
<protein>
    <submittedName>
        <fullName evidence="10">DUF421 domain-containing protein</fullName>
    </submittedName>
</protein>
<reference evidence="10 11" key="1">
    <citation type="submission" date="2019-10" db="EMBL/GenBank/DDBJ databases">
        <title>Alkalibaculum tamaniensis sp.nov., a new alkaliphilic acetogen, isolated on methoxylated aromatics from a mud volcano.</title>
        <authorList>
            <person name="Khomyakova M.A."/>
            <person name="Merkel A.Y."/>
            <person name="Bonch-Osmolovskaya E.A."/>
            <person name="Slobodkin A.I."/>
        </authorList>
    </citation>
    <scope>NUCLEOTIDE SEQUENCE [LARGE SCALE GENOMIC DNA]</scope>
    <source>
        <strain evidence="10 11">M08DMB</strain>
    </source>
</reference>
<evidence type="ECO:0000256" key="4">
    <source>
        <dbReference type="ARBA" id="ARBA00022692"/>
    </source>
</evidence>
<dbReference type="GO" id="GO:0005886">
    <property type="term" value="C:plasma membrane"/>
    <property type="evidence" value="ECO:0007669"/>
    <property type="project" value="UniProtKB-SubCell"/>
</dbReference>
<dbReference type="InterPro" id="IPR023090">
    <property type="entry name" value="UPF0702_alpha/beta_dom_sf"/>
</dbReference>
<dbReference type="PANTHER" id="PTHR34582:SF5">
    <property type="entry name" value="UPF0702 TRANSMEMBRANE PROTEIN YETF"/>
    <property type="match status" value="1"/>
</dbReference>
<evidence type="ECO:0000259" key="9">
    <source>
        <dbReference type="Pfam" id="PF20730"/>
    </source>
</evidence>